<keyword evidence="2" id="KW-0805">Transcription regulation</keyword>
<dbReference type="InterPro" id="IPR036879">
    <property type="entry name" value="TF_MADSbox_sf"/>
</dbReference>
<dbReference type="InterPro" id="IPR050142">
    <property type="entry name" value="MADS-box/MEF2_TF"/>
</dbReference>
<dbReference type="GO" id="GO:0046983">
    <property type="term" value="F:protein dimerization activity"/>
    <property type="evidence" value="ECO:0007669"/>
    <property type="project" value="InterPro"/>
</dbReference>
<comment type="subcellular location">
    <subcellularLocation>
        <location evidence="1">Nucleus</location>
    </subcellularLocation>
</comment>
<feature type="domain" description="MADS-box" evidence="6">
    <location>
        <begin position="1"/>
        <end position="61"/>
    </location>
</feature>
<proteinExistence type="predicted"/>
<evidence type="ECO:0000256" key="3">
    <source>
        <dbReference type="ARBA" id="ARBA00023125"/>
    </source>
</evidence>
<dbReference type="GO" id="GO:0005634">
    <property type="term" value="C:nucleus"/>
    <property type="evidence" value="ECO:0007669"/>
    <property type="project" value="UniProtKB-SubCell"/>
</dbReference>
<dbReference type="AlphaFoldDB" id="A0A6P5YNT7"/>
<evidence type="ECO:0000256" key="2">
    <source>
        <dbReference type="ARBA" id="ARBA00023015"/>
    </source>
</evidence>
<evidence type="ECO:0000256" key="5">
    <source>
        <dbReference type="ARBA" id="ARBA00023242"/>
    </source>
</evidence>
<dbReference type="GO" id="GO:0003677">
    <property type="term" value="F:DNA binding"/>
    <property type="evidence" value="ECO:0007669"/>
    <property type="project" value="UniProtKB-KW"/>
</dbReference>
<dbReference type="Proteomes" id="UP000515121">
    <property type="component" value="Unplaced"/>
</dbReference>
<dbReference type="OrthoDB" id="1898716at2759"/>
<name>A0A6P5YNT7_DURZI</name>
<dbReference type="GeneID" id="111293243"/>
<evidence type="ECO:0000313" key="8">
    <source>
        <dbReference type="RefSeq" id="XP_022741786.1"/>
    </source>
</evidence>
<dbReference type="RefSeq" id="XP_022741786.1">
    <property type="nucleotide sequence ID" value="XM_022886051.1"/>
</dbReference>
<organism evidence="7 8">
    <name type="scientific">Durio zibethinus</name>
    <name type="common">Durian</name>
    <dbReference type="NCBI Taxonomy" id="66656"/>
    <lineage>
        <taxon>Eukaryota</taxon>
        <taxon>Viridiplantae</taxon>
        <taxon>Streptophyta</taxon>
        <taxon>Embryophyta</taxon>
        <taxon>Tracheophyta</taxon>
        <taxon>Spermatophyta</taxon>
        <taxon>Magnoliopsida</taxon>
        <taxon>eudicotyledons</taxon>
        <taxon>Gunneridae</taxon>
        <taxon>Pentapetalae</taxon>
        <taxon>rosids</taxon>
        <taxon>malvids</taxon>
        <taxon>Malvales</taxon>
        <taxon>Malvaceae</taxon>
        <taxon>Helicteroideae</taxon>
        <taxon>Durio</taxon>
    </lineage>
</organism>
<evidence type="ECO:0000256" key="4">
    <source>
        <dbReference type="ARBA" id="ARBA00023163"/>
    </source>
</evidence>
<dbReference type="PROSITE" id="PS00350">
    <property type="entry name" value="MADS_BOX_1"/>
    <property type="match status" value="1"/>
</dbReference>
<evidence type="ECO:0000313" key="7">
    <source>
        <dbReference type="Proteomes" id="UP000515121"/>
    </source>
</evidence>
<evidence type="ECO:0000259" key="6">
    <source>
        <dbReference type="PROSITE" id="PS50066"/>
    </source>
</evidence>
<dbReference type="PRINTS" id="PR00404">
    <property type="entry name" value="MADSDOMAIN"/>
</dbReference>
<gene>
    <name evidence="8" type="primary">LOC111293243</name>
</gene>
<keyword evidence="5" id="KW-0539">Nucleus</keyword>
<dbReference type="PROSITE" id="PS50066">
    <property type="entry name" value="MADS_BOX_2"/>
    <property type="match status" value="1"/>
</dbReference>
<dbReference type="SUPFAM" id="SSF55455">
    <property type="entry name" value="SRF-like"/>
    <property type="match status" value="1"/>
</dbReference>
<dbReference type="Gene3D" id="3.40.1810.10">
    <property type="entry name" value="Transcription factor, MADS-box"/>
    <property type="match status" value="1"/>
</dbReference>
<reference evidence="8" key="1">
    <citation type="submission" date="2025-08" db="UniProtKB">
        <authorList>
            <consortium name="RefSeq"/>
        </authorList>
    </citation>
    <scope>IDENTIFICATION</scope>
    <source>
        <tissue evidence="8">Fruit stalk</tissue>
    </source>
</reference>
<dbReference type="KEGG" id="dzi:111293243"/>
<accession>A0A6P5YNT7</accession>
<dbReference type="Pfam" id="PF00319">
    <property type="entry name" value="SRF-TF"/>
    <property type="match status" value="1"/>
</dbReference>
<sequence>MGRVKVQLKKIENKTYRHITFAKRKSGLVKKAYELSTLCDVEVALILFSPAGKLFLFDGKKRVEDIFAHYLELPARRRGWVQNQELIQRIVTQMIVEADFYNHPTSSSTNKLDIDSQLQEIQKEILMCSTQLEDVEKQLQYFLRNPSCVKSMSEARYHEMILEETLKLVHFRKRFLEANCSVQPTSQEFGNTIRPHLVDSRENPLPAQKASSRGSISGSLNYNLIGWQSQKDLLAPRTFQSNGLQLPRNLPEPLFENLSSSMTYLQGHQNLAGNDVNGQPKVDGYIQHPASGIVNANFPPGMAIIQQPRATSGAAQCEAGSSMRTFRGNSSNLDSNVLDASIIRFQPKKKVIVALADS</sequence>
<protein>
    <submittedName>
        <fullName evidence="8">Agamous-like MADS-box protein AGL66</fullName>
    </submittedName>
</protein>
<dbReference type="InterPro" id="IPR002100">
    <property type="entry name" value="TF_MADSbox"/>
</dbReference>
<keyword evidence="4" id="KW-0804">Transcription</keyword>
<dbReference type="PANTHER" id="PTHR48019">
    <property type="entry name" value="SERUM RESPONSE FACTOR HOMOLOG"/>
    <property type="match status" value="1"/>
</dbReference>
<dbReference type="SMART" id="SM00432">
    <property type="entry name" value="MADS"/>
    <property type="match status" value="1"/>
</dbReference>
<evidence type="ECO:0000256" key="1">
    <source>
        <dbReference type="ARBA" id="ARBA00004123"/>
    </source>
</evidence>
<keyword evidence="7" id="KW-1185">Reference proteome</keyword>
<keyword evidence="3" id="KW-0238">DNA-binding</keyword>